<dbReference type="InterPro" id="IPR007630">
    <property type="entry name" value="RNA_pol_sigma70_r4"/>
</dbReference>
<dbReference type="SUPFAM" id="SSF88659">
    <property type="entry name" value="Sigma3 and sigma4 domains of RNA polymerase sigma factors"/>
    <property type="match status" value="1"/>
</dbReference>
<dbReference type="GO" id="GO:0003700">
    <property type="term" value="F:DNA-binding transcription factor activity"/>
    <property type="evidence" value="ECO:0007669"/>
    <property type="project" value="InterPro"/>
</dbReference>
<sequence>MSNSKFIKSFNQEFIFAPLELMQKDMMERIKKLSTILSKREKTVLRLRFELGKKKQHQTLKEVGKYLNLVPERIRQVEIEALSKIQFSREKTKQLKILLRKFHKKELVNDYLNGMEMEKLCQKYNCGAFGVYLLFRRDFPGILQQRRSRKRKVSNTRGAPTIRLSGNLLETVGIKPGSYVKIYLEDGKIIMKPIL</sequence>
<comment type="caution">
    <text evidence="2">The sequence shown here is derived from an EMBL/GenBank/DDBJ whole genome shotgun (WGS) entry which is preliminary data.</text>
</comment>
<accession>X1G0D2</accession>
<dbReference type="PRINTS" id="PR00046">
    <property type="entry name" value="SIGMA70FCT"/>
</dbReference>
<protein>
    <recommendedName>
        <fullName evidence="1">RNA polymerase sigma-70 region 4 domain-containing protein</fullName>
    </recommendedName>
</protein>
<dbReference type="Gene3D" id="2.10.260.10">
    <property type="match status" value="1"/>
</dbReference>
<gene>
    <name evidence="2" type="ORF">S03H2_31833</name>
</gene>
<dbReference type="PANTHER" id="PTHR30603">
    <property type="entry name" value="RNA POLYMERASE SIGMA FACTOR RPO"/>
    <property type="match status" value="1"/>
</dbReference>
<evidence type="ECO:0000259" key="1">
    <source>
        <dbReference type="Pfam" id="PF04545"/>
    </source>
</evidence>
<dbReference type="AlphaFoldDB" id="X1G0D2"/>
<dbReference type="InterPro" id="IPR000943">
    <property type="entry name" value="RNA_pol_sigma70"/>
</dbReference>
<dbReference type="EMBL" id="BARU01019325">
    <property type="protein sequence ID" value="GAH51366.1"/>
    <property type="molecule type" value="Genomic_DNA"/>
</dbReference>
<proteinExistence type="predicted"/>
<evidence type="ECO:0000313" key="2">
    <source>
        <dbReference type="EMBL" id="GAH51366.1"/>
    </source>
</evidence>
<dbReference type="Pfam" id="PF04545">
    <property type="entry name" value="Sigma70_r4"/>
    <property type="match status" value="1"/>
</dbReference>
<feature type="domain" description="RNA polymerase sigma-70 region 4" evidence="1">
    <location>
        <begin position="37"/>
        <end position="85"/>
    </location>
</feature>
<dbReference type="InterPro" id="IPR013324">
    <property type="entry name" value="RNA_pol_sigma_r3/r4-like"/>
</dbReference>
<dbReference type="Gene3D" id="1.10.10.10">
    <property type="entry name" value="Winged helix-like DNA-binding domain superfamily/Winged helix DNA-binding domain"/>
    <property type="match status" value="1"/>
</dbReference>
<dbReference type="InterPro" id="IPR036388">
    <property type="entry name" value="WH-like_DNA-bd_sf"/>
</dbReference>
<organism evidence="2">
    <name type="scientific">marine sediment metagenome</name>
    <dbReference type="NCBI Taxonomy" id="412755"/>
    <lineage>
        <taxon>unclassified sequences</taxon>
        <taxon>metagenomes</taxon>
        <taxon>ecological metagenomes</taxon>
    </lineage>
</organism>
<dbReference type="InterPro" id="IPR050239">
    <property type="entry name" value="Sigma-70_RNA_pol_init_factors"/>
</dbReference>
<dbReference type="PANTHER" id="PTHR30603:SF60">
    <property type="entry name" value="RNA POLYMERASE SIGMA FACTOR RPOD"/>
    <property type="match status" value="1"/>
</dbReference>
<reference evidence="2" key="1">
    <citation type="journal article" date="2014" name="Front. Microbiol.">
        <title>High frequency of phylogenetically diverse reductive dehalogenase-homologous genes in deep subseafloor sedimentary metagenomes.</title>
        <authorList>
            <person name="Kawai M."/>
            <person name="Futagami T."/>
            <person name="Toyoda A."/>
            <person name="Takaki Y."/>
            <person name="Nishi S."/>
            <person name="Hori S."/>
            <person name="Arai W."/>
            <person name="Tsubouchi T."/>
            <person name="Morono Y."/>
            <person name="Uchiyama I."/>
            <person name="Ito T."/>
            <person name="Fujiyama A."/>
            <person name="Inagaki F."/>
            <person name="Takami H."/>
        </authorList>
    </citation>
    <scope>NUCLEOTIDE SEQUENCE</scope>
    <source>
        <strain evidence="2">Expedition CK06-06</strain>
    </source>
</reference>
<dbReference type="GO" id="GO:0006352">
    <property type="term" value="P:DNA-templated transcription initiation"/>
    <property type="evidence" value="ECO:0007669"/>
    <property type="project" value="InterPro"/>
</dbReference>
<name>X1G0D2_9ZZZZ</name>